<organism evidence="1 2">
    <name type="scientific">Kribbella pratensis</name>
    <dbReference type="NCBI Taxonomy" id="2512112"/>
    <lineage>
        <taxon>Bacteria</taxon>
        <taxon>Bacillati</taxon>
        <taxon>Actinomycetota</taxon>
        <taxon>Actinomycetes</taxon>
        <taxon>Propionibacteriales</taxon>
        <taxon>Kribbellaceae</taxon>
        <taxon>Kribbella</taxon>
    </lineage>
</organism>
<accession>A0ABY2FHL3</accession>
<proteinExistence type="predicted"/>
<dbReference type="EMBL" id="SODU01000002">
    <property type="protein sequence ID" value="TDW90874.1"/>
    <property type="molecule type" value="Genomic_DNA"/>
</dbReference>
<protein>
    <submittedName>
        <fullName evidence="1">Uncharacterized protein</fullName>
    </submittedName>
</protein>
<gene>
    <name evidence="1" type="ORF">EV137_4703</name>
</gene>
<evidence type="ECO:0000313" key="2">
    <source>
        <dbReference type="Proteomes" id="UP000295060"/>
    </source>
</evidence>
<sequence>MILGVEADTPPLPGREEIRRYNLDRLNQALRRPGMWGGEVAIRLFLDAVAFVEGRHEEWGREHDDLRARAAFTSVGVRGAFAAILPRYADTDAAVASVYAEIAWRHGWLTVDRTLPDQEHRQLSADSGRWGARDFQLDEIQAELGPPSVLFGGHNPRYGKTLAYAPTSRDSGLVCLHFAGTYDWTAPDSQPETQPALVAVRYGGGAFADTFTFTPTGDAYRDNGEV</sequence>
<name>A0ABY2FHL3_9ACTN</name>
<keyword evidence="2" id="KW-1185">Reference proteome</keyword>
<dbReference type="Proteomes" id="UP000295060">
    <property type="component" value="Unassembled WGS sequence"/>
</dbReference>
<comment type="caution">
    <text evidence="1">The sequence shown here is derived from an EMBL/GenBank/DDBJ whole genome shotgun (WGS) entry which is preliminary data.</text>
</comment>
<evidence type="ECO:0000313" key="1">
    <source>
        <dbReference type="EMBL" id="TDW90874.1"/>
    </source>
</evidence>
<reference evidence="1 2" key="1">
    <citation type="submission" date="2019-03" db="EMBL/GenBank/DDBJ databases">
        <title>Genomic Encyclopedia of Type Strains, Phase III (KMG-III): the genomes of soil and plant-associated and newly described type strains.</title>
        <authorList>
            <person name="Whitman W."/>
        </authorList>
    </citation>
    <scope>NUCLEOTIDE SEQUENCE [LARGE SCALE GENOMIC DNA]</scope>
    <source>
        <strain evidence="1 2">VKMAc-2574</strain>
    </source>
</reference>